<sequence>MVVLSVIDIVLLIAGLAIYLFIVGGQLTRIAANLEECRDLVRRIKRNAEPISQDVGHINETGTIVAGALPLLYDMAEGIVKGVTPEPDVPAERGPARPASGRRRSRLHDGVGYLPAGTSPLADAHARGR</sequence>
<feature type="transmembrane region" description="Helical" evidence="2">
    <location>
        <begin position="6"/>
        <end position="24"/>
    </location>
</feature>
<dbReference type="RefSeq" id="WP_344855419.1">
    <property type="nucleotide sequence ID" value="NZ_BAAAZN010000001.1"/>
</dbReference>
<evidence type="ECO:0000313" key="3">
    <source>
        <dbReference type="EMBL" id="GAA3527774.1"/>
    </source>
</evidence>
<dbReference type="Proteomes" id="UP001500689">
    <property type="component" value="Unassembled WGS sequence"/>
</dbReference>
<keyword evidence="2" id="KW-1133">Transmembrane helix</keyword>
<evidence type="ECO:0000313" key="4">
    <source>
        <dbReference type="Proteomes" id="UP001500689"/>
    </source>
</evidence>
<protein>
    <submittedName>
        <fullName evidence="3">Uncharacterized protein</fullName>
    </submittedName>
</protein>
<gene>
    <name evidence="3" type="ORF">GCM10022222_08460</name>
</gene>
<reference evidence="4" key="1">
    <citation type="journal article" date="2019" name="Int. J. Syst. Evol. Microbiol.">
        <title>The Global Catalogue of Microorganisms (GCM) 10K type strain sequencing project: providing services to taxonomists for standard genome sequencing and annotation.</title>
        <authorList>
            <consortium name="The Broad Institute Genomics Platform"/>
            <consortium name="The Broad Institute Genome Sequencing Center for Infectious Disease"/>
            <person name="Wu L."/>
            <person name="Ma J."/>
        </authorList>
    </citation>
    <scope>NUCLEOTIDE SEQUENCE [LARGE SCALE GENOMIC DNA]</scope>
    <source>
        <strain evidence="4">JCM 16898</strain>
    </source>
</reference>
<keyword evidence="4" id="KW-1185">Reference proteome</keyword>
<proteinExistence type="predicted"/>
<accession>A0ABP6V5P5</accession>
<feature type="region of interest" description="Disordered" evidence="1">
    <location>
        <begin position="83"/>
        <end position="129"/>
    </location>
</feature>
<organism evidence="3 4">
    <name type="scientific">Amycolatopsis ultiminotia</name>
    <dbReference type="NCBI Taxonomy" id="543629"/>
    <lineage>
        <taxon>Bacteria</taxon>
        <taxon>Bacillati</taxon>
        <taxon>Actinomycetota</taxon>
        <taxon>Actinomycetes</taxon>
        <taxon>Pseudonocardiales</taxon>
        <taxon>Pseudonocardiaceae</taxon>
        <taxon>Amycolatopsis</taxon>
    </lineage>
</organism>
<evidence type="ECO:0000256" key="2">
    <source>
        <dbReference type="SAM" id="Phobius"/>
    </source>
</evidence>
<evidence type="ECO:0000256" key="1">
    <source>
        <dbReference type="SAM" id="MobiDB-lite"/>
    </source>
</evidence>
<dbReference type="EMBL" id="BAAAZN010000001">
    <property type="protein sequence ID" value="GAA3527774.1"/>
    <property type="molecule type" value="Genomic_DNA"/>
</dbReference>
<name>A0ABP6V5P5_9PSEU</name>
<keyword evidence="2" id="KW-0812">Transmembrane</keyword>
<keyword evidence="2" id="KW-0472">Membrane</keyword>
<comment type="caution">
    <text evidence="3">The sequence shown here is derived from an EMBL/GenBank/DDBJ whole genome shotgun (WGS) entry which is preliminary data.</text>
</comment>